<comment type="caution">
    <text evidence="3">The sequence shown here is derived from an EMBL/GenBank/DDBJ whole genome shotgun (WGS) entry which is preliminary data.</text>
</comment>
<keyword evidence="4" id="KW-1185">Reference proteome</keyword>
<evidence type="ECO:0000313" key="4">
    <source>
        <dbReference type="Proteomes" id="UP000267187"/>
    </source>
</evidence>
<dbReference type="HAMAP" id="MF_01477">
    <property type="entry name" value="Iojap_RsfS"/>
    <property type="match status" value="1"/>
</dbReference>
<evidence type="ECO:0000256" key="2">
    <source>
        <dbReference type="HAMAP-Rule" id="MF_01477"/>
    </source>
</evidence>
<comment type="subunit">
    <text evidence="2">Interacts with ribosomal protein uL14 (rplN).</text>
</comment>
<dbReference type="Pfam" id="PF02410">
    <property type="entry name" value="RsfS"/>
    <property type="match status" value="1"/>
</dbReference>
<comment type="similarity">
    <text evidence="1 2">Belongs to the Iojap/RsfS family.</text>
</comment>
<evidence type="ECO:0000313" key="3">
    <source>
        <dbReference type="EMBL" id="RMA80046.1"/>
    </source>
</evidence>
<organism evidence="3 4">
    <name type="scientific">Umboniibacter marinipuniceus</name>
    <dbReference type="NCBI Taxonomy" id="569599"/>
    <lineage>
        <taxon>Bacteria</taxon>
        <taxon>Pseudomonadati</taxon>
        <taxon>Pseudomonadota</taxon>
        <taxon>Gammaproteobacteria</taxon>
        <taxon>Cellvibrionales</taxon>
        <taxon>Cellvibrionaceae</taxon>
        <taxon>Umboniibacter</taxon>
    </lineage>
</organism>
<gene>
    <name evidence="2" type="primary">rsfS</name>
    <name evidence="3" type="ORF">DFR27_1402</name>
</gene>
<name>A0A3M0A624_9GAMM</name>
<dbReference type="InterPro" id="IPR004394">
    <property type="entry name" value="Iojap/RsfS/C7orf30"/>
</dbReference>
<sequence length="112" mass="12263">MTDPMIKVVVDALEDIKAVDITVLDVSDKTDVFDTIIIATGNSNRQVNALAANVVDESKQRGLQPIGVEGREASEWILVDLGDIVVHTMLPAIREFYALEKLWGDNPEADAE</sequence>
<dbReference type="Gene3D" id="3.30.460.10">
    <property type="entry name" value="Beta Polymerase, domain 2"/>
    <property type="match status" value="1"/>
</dbReference>
<dbReference type="GO" id="GO:0043023">
    <property type="term" value="F:ribosomal large subunit binding"/>
    <property type="evidence" value="ECO:0007669"/>
    <property type="project" value="TreeGrafter"/>
</dbReference>
<dbReference type="OrthoDB" id="9793681at2"/>
<reference evidence="3 4" key="1">
    <citation type="submission" date="2018-10" db="EMBL/GenBank/DDBJ databases">
        <title>Genomic Encyclopedia of Type Strains, Phase IV (KMG-IV): sequencing the most valuable type-strain genomes for metagenomic binning, comparative biology and taxonomic classification.</title>
        <authorList>
            <person name="Goeker M."/>
        </authorList>
    </citation>
    <scope>NUCLEOTIDE SEQUENCE [LARGE SCALE GENOMIC DNA]</scope>
    <source>
        <strain evidence="3 4">DSM 25080</strain>
    </source>
</reference>
<evidence type="ECO:0000256" key="1">
    <source>
        <dbReference type="ARBA" id="ARBA00010574"/>
    </source>
</evidence>
<accession>A0A3M0A624</accession>
<dbReference type="GO" id="GO:0017148">
    <property type="term" value="P:negative regulation of translation"/>
    <property type="evidence" value="ECO:0007669"/>
    <property type="project" value="UniProtKB-UniRule"/>
</dbReference>
<dbReference type="InterPro" id="IPR043519">
    <property type="entry name" value="NT_sf"/>
</dbReference>
<dbReference type="GO" id="GO:0090071">
    <property type="term" value="P:negative regulation of ribosome biogenesis"/>
    <property type="evidence" value="ECO:0007669"/>
    <property type="project" value="UniProtKB-UniRule"/>
</dbReference>
<proteinExistence type="inferred from homology"/>
<dbReference type="NCBIfam" id="TIGR00090">
    <property type="entry name" value="rsfS_iojap_ybeB"/>
    <property type="match status" value="1"/>
</dbReference>
<keyword evidence="2" id="KW-0810">Translation regulation</keyword>
<dbReference type="GO" id="GO:0042256">
    <property type="term" value="P:cytosolic ribosome assembly"/>
    <property type="evidence" value="ECO:0007669"/>
    <property type="project" value="UniProtKB-UniRule"/>
</dbReference>
<keyword evidence="2" id="KW-0963">Cytoplasm</keyword>
<dbReference type="Proteomes" id="UP000267187">
    <property type="component" value="Unassembled WGS sequence"/>
</dbReference>
<dbReference type="AlphaFoldDB" id="A0A3M0A624"/>
<dbReference type="SUPFAM" id="SSF81301">
    <property type="entry name" value="Nucleotidyltransferase"/>
    <property type="match status" value="1"/>
</dbReference>
<dbReference type="RefSeq" id="WP_121876730.1">
    <property type="nucleotide sequence ID" value="NZ_REFJ01000003.1"/>
</dbReference>
<keyword evidence="2" id="KW-0678">Repressor</keyword>
<comment type="subcellular location">
    <subcellularLocation>
        <location evidence="2">Cytoplasm</location>
    </subcellularLocation>
</comment>
<dbReference type="PANTHER" id="PTHR21043:SF0">
    <property type="entry name" value="MITOCHONDRIAL ASSEMBLY OF RIBOSOMAL LARGE SUBUNIT PROTEIN 1"/>
    <property type="match status" value="1"/>
</dbReference>
<comment type="function">
    <text evidence="2">Functions as a ribosomal silencing factor. Interacts with ribosomal protein uL14 (rplN), blocking formation of intersubunit bridge B8. Prevents association of the 30S and 50S ribosomal subunits and the formation of functional ribosomes, thus repressing translation.</text>
</comment>
<protein>
    <recommendedName>
        <fullName evidence="2">Ribosomal silencing factor RsfS</fullName>
    </recommendedName>
</protein>
<dbReference type="PANTHER" id="PTHR21043">
    <property type="entry name" value="IOJAP SUPERFAMILY ORTHOLOG"/>
    <property type="match status" value="1"/>
</dbReference>
<dbReference type="GO" id="GO:0005737">
    <property type="term" value="C:cytoplasm"/>
    <property type="evidence" value="ECO:0007669"/>
    <property type="project" value="UniProtKB-SubCell"/>
</dbReference>
<dbReference type="EMBL" id="REFJ01000003">
    <property type="protein sequence ID" value="RMA80046.1"/>
    <property type="molecule type" value="Genomic_DNA"/>
</dbReference>